<keyword evidence="1" id="KW-0812">Transmembrane</keyword>
<evidence type="ECO:0000256" key="1">
    <source>
        <dbReference type="SAM" id="Phobius"/>
    </source>
</evidence>
<feature type="transmembrane region" description="Helical" evidence="1">
    <location>
        <begin position="12"/>
        <end position="36"/>
    </location>
</feature>
<name>J9GI24_9ZZZZ</name>
<gene>
    <name evidence="2" type="ORF">EVA_05126</name>
</gene>
<sequence>MLAARRRPRSIFSVVSIIIGMLVRIGFTNMFTSGAMLAPAFSVSSARIISTIASSSKIGLAALRIGIKVSMVR</sequence>
<keyword evidence="1" id="KW-1133">Transmembrane helix</keyword>
<dbReference type="AlphaFoldDB" id="J9GI24"/>
<evidence type="ECO:0000313" key="2">
    <source>
        <dbReference type="EMBL" id="EJX06764.1"/>
    </source>
</evidence>
<organism evidence="2">
    <name type="scientific">gut metagenome</name>
    <dbReference type="NCBI Taxonomy" id="749906"/>
    <lineage>
        <taxon>unclassified sequences</taxon>
        <taxon>metagenomes</taxon>
        <taxon>organismal metagenomes</taxon>
    </lineage>
</organism>
<protein>
    <submittedName>
        <fullName evidence="2">Membrane protein</fullName>
    </submittedName>
</protein>
<comment type="caution">
    <text evidence="2">The sequence shown here is derived from an EMBL/GenBank/DDBJ whole genome shotgun (WGS) entry which is preliminary data.</text>
</comment>
<dbReference type="EMBL" id="AMCI01001065">
    <property type="protein sequence ID" value="EJX06764.1"/>
    <property type="molecule type" value="Genomic_DNA"/>
</dbReference>
<accession>J9GI24</accession>
<keyword evidence="1" id="KW-0472">Membrane</keyword>
<reference evidence="2" key="1">
    <citation type="journal article" date="2012" name="PLoS ONE">
        <title>Gene sets for utilization of primary and secondary nutrition supplies in the distal gut of endangered iberian lynx.</title>
        <authorList>
            <person name="Alcaide M."/>
            <person name="Messina E."/>
            <person name="Richter M."/>
            <person name="Bargiela R."/>
            <person name="Peplies J."/>
            <person name="Huws S.A."/>
            <person name="Newbold C.J."/>
            <person name="Golyshin P.N."/>
            <person name="Simon M.A."/>
            <person name="Lopez G."/>
            <person name="Yakimov M.M."/>
            <person name="Ferrer M."/>
        </authorList>
    </citation>
    <scope>NUCLEOTIDE SEQUENCE</scope>
</reference>
<feature type="transmembrane region" description="Helical" evidence="1">
    <location>
        <begin position="48"/>
        <end position="67"/>
    </location>
</feature>
<proteinExistence type="predicted"/>